<dbReference type="KEGG" id="chya:V22_12140"/>
<dbReference type="EMBL" id="CP036316">
    <property type="protein sequence ID" value="QDT63984.1"/>
    <property type="molecule type" value="Genomic_DNA"/>
</dbReference>
<proteinExistence type="predicted"/>
<keyword evidence="2" id="KW-1185">Reference proteome</keyword>
<dbReference type="AlphaFoldDB" id="A0A517T6I1"/>
<organism evidence="1 2">
    <name type="scientific">Calycomorphotria hydatis</name>
    <dbReference type="NCBI Taxonomy" id="2528027"/>
    <lineage>
        <taxon>Bacteria</taxon>
        <taxon>Pseudomonadati</taxon>
        <taxon>Planctomycetota</taxon>
        <taxon>Planctomycetia</taxon>
        <taxon>Planctomycetales</taxon>
        <taxon>Planctomycetaceae</taxon>
        <taxon>Calycomorphotria</taxon>
    </lineage>
</organism>
<protein>
    <submittedName>
        <fullName evidence="1">Uncharacterized protein</fullName>
    </submittedName>
</protein>
<dbReference type="Proteomes" id="UP000319976">
    <property type="component" value="Chromosome"/>
</dbReference>
<accession>A0A517T6I1</accession>
<evidence type="ECO:0000313" key="2">
    <source>
        <dbReference type="Proteomes" id="UP000319976"/>
    </source>
</evidence>
<dbReference type="RefSeq" id="WP_145260771.1">
    <property type="nucleotide sequence ID" value="NZ_CP036316.1"/>
</dbReference>
<gene>
    <name evidence="1" type="ORF">V22_12140</name>
</gene>
<evidence type="ECO:0000313" key="1">
    <source>
        <dbReference type="EMBL" id="QDT63984.1"/>
    </source>
</evidence>
<sequence>MKFIPNIGLSTLPFGSSSTNVFQILGRPRNKQQLPDEPTHPSNRIIYDYGKYDVLLTPSLGLISFTLGAEEVDVELFDVQINSLNAHGFIRLLDSNNFDHCCSELDSFGDIQIYSAGAGIIAGYCESQLTDFELFSPSVWY</sequence>
<reference evidence="1 2" key="1">
    <citation type="submission" date="2019-02" db="EMBL/GenBank/DDBJ databases">
        <title>Deep-cultivation of Planctomycetes and their phenomic and genomic characterization uncovers novel biology.</title>
        <authorList>
            <person name="Wiegand S."/>
            <person name="Jogler M."/>
            <person name="Boedeker C."/>
            <person name="Pinto D."/>
            <person name="Vollmers J."/>
            <person name="Rivas-Marin E."/>
            <person name="Kohn T."/>
            <person name="Peeters S.H."/>
            <person name="Heuer A."/>
            <person name="Rast P."/>
            <person name="Oberbeckmann S."/>
            <person name="Bunk B."/>
            <person name="Jeske O."/>
            <person name="Meyerdierks A."/>
            <person name="Storesund J.E."/>
            <person name="Kallscheuer N."/>
            <person name="Luecker S."/>
            <person name="Lage O.M."/>
            <person name="Pohl T."/>
            <person name="Merkel B.J."/>
            <person name="Hornburger P."/>
            <person name="Mueller R.-W."/>
            <person name="Bruemmer F."/>
            <person name="Labrenz M."/>
            <person name="Spormann A.M."/>
            <person name="Op den Camp H."/>
            <person name="Overmann J."/>
            <person name="Amann R."/>
            <person name="Jetten M.S.M."/>
            <person name="Mascher T."/>
            <person name="Medema M.H."/>
            <person name="Devos D.P."/>
            <person name="Kaster A.-K."/>
            <person name="Ovreas L."/>
            <person name="Rohde M."/>
            <person name="Galperin M.Y."/>
            <person name="Jogler C."/>
        </authorList>
    </citation>
    <scope>NUCLEOTIDE SEQUENCE [LARGE SCALE GENOMIC DNA]</scope>
    <source>
        <strain evidence="1 2">V22</strain>
    </source>
</reference>
<dbReference type="OrthoDB" id="9921277at2"/>
<name>A0A517T6I1_9PLAN</name>